<organism evidence="2 3">
    <name type="scientific">Cannabis sativa</name>
    <name type="common">Hemp</name>
    <name type="synonym">Marijuana</name>
    <dbReference type="NCBI Taxonomy" id="3483"/>
    <lineage>
        <taxon>Eukaryota</taxon>
        <taxon>Viridiplantae</taxon>
        <taxon>Streptophyta</taxon>
        <taxon>Embryophyta</taxon>
        <taxon>Tracheophyta</taxon>
        <taxon>Spermatophyta</taxon>
        <taxon>Magnoliopsida</taxon>
        <taxon>eudicotyledons</taxon>
        <taxon>Gunneridae</taxon>
        <taxon>Pentapetalae</taxon>
        <taxon>rosids</taxon>
        <taxon>fabids</taxon>
        <taxon>Rosales</taxon>
        <taxon>Cannabaceae</taxon>
        <taxon>Cannabis</taxon>
    </lineage>
</organism>
<dbReference type="AlphaFoldDB" id="A0A7J6E7K3"/>
<gene>
    <name evidence="2" type="ORF">F8388_018403</name>
</gene>
<comment type="caution">
    <text evidence="2">The sequence shown here is derived from an EMBL/GenBank/DDBJ whole genome shotgun (WGS) entry which is preliminary data.</text>
</comment>
<evidence type="ECO:0000313" key="3">
    <source>
        <dbReference type="Proteomes" id="UP000525078"/>
    </source>
</evidence>
<keyword evidence="1" id="KW-0732">Signal</keyword>
<evidence type="ECO:0000256" key="1">
    <source>
        <dbReference type="SAM" id="SignalP"/>
    </source>
</evidence>
<dbReference type="EMBL" id="JAATIP010000280">
    <property type="protein sequence ID" value="KAF4354443.1"/>
    <property type="molecule type" value="Genomic_DNA"/>
</dbReference>
<proteinExistence type="predicted"/>
<sequence length="252" mass="29285">MAMPKFLAFMILAFIAISMVQTTVIASNGNGGHHNNKKEYGPRSVKSYQNVFRDDRKKSTNYNELRKIMATLRSGSNILNLKVELRFSLAEFAVITGLLCTGDNNMKKYAKREHAFVDKYFFEHQNDDDLVLTNEKELVVEVEKVEDEMFVENKCNVENVLDETIVENKFSFVVYLLYLNISNNLPANDNGNDDKKELVDDDHEMFKNGSNKLREDDNDGDDKVLNNEKMVTNQYHQIIFLYTNRYKRVTDY</sequence>
<reference evidence="2 3" key="1">
    <citation type="journal article" date="2020" name="bioRxiv">
        <title>Sequence and annotation of 42 cannabis genomes reveals extensive copy number variation in cannabinoid synthesis and pathogen resistance genes.</title>
        <authorList>
            <person name="Mckernan K.J."/>
            <person name="Helbert Y."/>
            <person name="Kane L.T."/>
            <person name="Ebling H."/>
            <person name="Zhang L."/>
            <person name="Liu B."/>
            <person name="Eaton Z."/>
            <person name="Mclaughlin S."/>
            <person name="Kingan S."/>
            <person name="Baybayan P."/>
            <person name="Concepcion G."/>
            <person name="Jordan M."/>
            <person name="Riva A."/>
            <person name="Barbazuk W."/>
            <person name="Harkins T."/>
        </authorList>
    </citation>
    <scope>NUCLEOTIDE SEQUENCE [LARGE SCALE GENOMIC DNA]</scope>
    <source>
        <strain evidence="3">cv. Jamaican Lion 4</strain>
        <tissue evidence="2">Leaf</tissue>
    </source>
</reference>
<feature type="chain" id="PRO_5029551936" evidence="1">
    <location>
        <begin position="23"/>
        <end position="252"/>
    </location>
</feature>
<dbReference type="Proteomes" id="UP000525078">
    <property type="component" value="Unassembled WGS sequence"/>
</dbReference>
<accession>A0A7J6E7K3</accession>
<feature type="signal peptide" evidence="1">
    <location>
        <begin position="1"/>
        <end position="22"/>
    </location>
</feature>
<evidence type="ECO:0000313" key="2">
    <source>
        <dbReference type="EMBL" id="KAF4354443.1"/>
    </source>
</evidence>
<name>A0A7J6E7K3_CANSA</name>
<protein>
    <submittedName>
        <fullName evidence="2">Uncharacterized protein</fullName>
    </submittedName>
</protein>